<organism evidence="2 3">
    <name type="scientific">Entomospira culicis</name>
    <dbReference type="NCBI Taxonomy" id="2719989"/>
    <lineage>
        <taxon>Bacteria</taxon>
        <taxon>Pseudomonadati</taxon>
        <taxon>Spirochaetota</taxon>
        <taxon>Spirochaetia</taxon>
        <taxon>Spirochaetales</taxon>
        <taxon>Spirochaetaceae</taxon>
        <taxon>Entomospira</taxon>
    </lineage>
</organism>
<evidence type="ECO:0000313" key="2">
    <source>
        <dbReference type="EMBL" id="NIZ70093.1"/>
    </source>
</evidence>
<name>A0A968GHB3_9SPIO</name>
<keyword evidence="3" id="KW-1185">Reference proteome</keyword>
<gene>
    <name evidence="2" type="ORF">HCT48_07720</name>
</gene>
<protein>
    <submittedName>
        <fullName evidence="2">Uncharacterized protein</fullName>
    </submittedName>
</protein>
<evidence type="ECO:0000313" key="3">
    <source>
        <dbReference type="Proteomes" id="UP000778951"/>
    </source>
</evidence>
<dbReference type="EMBL" id="JAATLM010000001">
    <property type="protein sequence ID" value="NIZ70093.1"/>
    <property type="molecule type" value="Genomic_DNA"/>
</dbReference>
<evidence type="ECO:0000256" key="1">
    <source>
        <dbReference type="SAM" id="Phobius"/>
    </source>
</evidence>
<sequence>MLVINRFKRESAIMLFTSALFLVIGAFILWHKVGNRPFNADFFQEQQKFWLDTLDFSPLQQQAQALETSLFSLPHAEFIQQFNHLQQSIPQSNLRYLYSSRPEIKAMAQEILDSLAQENPEHTFKFLDSVHARDAVISLLLNQPLAYLFILSQENEDPTTLFLSIQPDLNGGFHINEIGRFSANEPSPTDFLANLFALYHQQIR</sequence>
<proteinExistence type="predicted"/>
<reference evidence="2" key="1">
    <citation type="submission" date="2020-03" db="EMBL/GenBank/DDBJ databases">
        <title>Spirochaetal bacteria isolated from arthropods constitute a novel genus Entomospira genus novum within the order Spirochaetales.</title>
        <authorList>
            <person name="Grana-Miraglia L."/>
            <person name="Sikutova S."/>
            <person name="Fingerle V."/>
            <person name="Sing A."/>
            <person name="Castillo-Ramirez S."/>
            <person name="Margos G."/>
            <person name="Rudolf I."/>
        </authorList>
    </citation>
    <scope>NUCLEOTIDE SEQUENCE</scope>
    <source>
        <strain evidence="2">BR149</strain>
    </source>
</reference>
<dbReference type="RefSeq" id="WP_167696204.1">
    <property type="nucleotide sequence ID" value="NZ_CP118181.1"/>
</dbReference>
<feature type="transmembrane region" description="Helical" evidence="1">
    <location>
        <begin position="12"/>
        <end position="30"/>
    </location>
</feature>
<comment type="caution">
    <text evidence="2">The sequence shown here is derived from an EMBL/GenBank/DDBJ whole genome shotgun (WGS) entry which is preliminary data.</text>
</comment>
<keyword evidence="1" id="KW-0812">Transmembrane</keyword>
<dbReference type="AlphaFoldDB" id="A0A968GHB3"/>
<keyword evidence="1" id="KW-0472">Membrane</keyword>
<keyword evidence="1" id="KW-1133">Transmembrane helix</keyword>
<dbReference type="Proteomes" id="UP000778951">
    <property type="component" value="Unassembled WGS sequence"/>
</dbReference>
<accession>A0A968GHB3</accession>